<accession>A0ABU0S5J6</accession>
<proteinExistence type="predicted"/>
<keyword evidence="2" id="KW-1185">Reference proteome</keyword>
<dbReference type="RefSeq" id="WP_307278014.1">
    <property type="nucleotide sequence ID" value="NZ_JAUSZT010000002.1"/>
</dbReference>
<gene>
    <name evidence="1" type="ORF">QFZ34_001191</name>
</gene>
<dbReference type="Pfam" id="PF06169">
    <property type="entry name" value="DUF982"/>
    <property type="match status" value="1"/>
</dbReference>
<dbReference type="Gene3D" id="6.10.250.730">
    <property type="match status" value="1"/>
</dbReference>
<dbReference type="InterPro" id="IPR010385">
    <property type="entry name" value="DUF982"/>
</dbReference>
<comment type="caution">
    <text evidence="1">The sequence shown here is derived from an EMBL/GenBank/DDBJ whole genome shotgun (WGS) entry which is preliminary data.</text>
</comment>
<reference evidence="1 2" key="1">
    <citation type="submission" date="2023-07" db="EMBL/GenBank/DDBJ databases">
        <title>Comparative genomics of wheat-associated soil bacteria to identify genetic determinants of phenazine resistance.</title>
        <authorList>
            <person name="Mouncey N."/>
        </authorList>
    </citation>
    <scope>NUCLEOTIDE SEQUENCE [LARGE SCALE GENOMIC DNA]</scope>
    <source>
        <strain evidence="1 2">W4I11</strain>
    </source>
</reference>
<protein>
    <recommendedName>
        <fullName evidence="3">DUF982 domain-containing protein</fullName>
    </recommendedName>
</protein>
<name>A0ABU0S5J6_9HYPH</name>
<organism evidence="1 2">
    <name type="scientific">Phyllobacterium ifriqiyense</name>
    <dbReference type="NCBI Taxonomy" id="314238"/>
    <lineage>
        <taxon>Bacteria</taxon>
        <taxon>Pseudomonadati</taxon>
        <taxon>Pseudomonadota</taxon>
        <taxon>Alphaproteobacteria</taxon>
        <taxon>Hyphomicrobiales</taxon>
        <taxon>Phyllobacteriaceae</taxon>
        <taxon>Phyllobacterium</taxon>
    </lineage>
</organism>
<evidence type="ECO:0000313" key="2">
    <source>
        <dbReference type="Proteomes" id="UP001237780"/>
    </source>
</evidence>
<dbReference type="Proteomes" id="UP001237780">
    <property type="component" value="Unassembled WGS sequence"/>
</dbReference>
<sequence length="117" mass="12985">MFRPVKIQSEFGPRTFRTLEEATEYLLMNWPAYQSSTLDHARQICLDAINNKASKHKARAAFVAAAKEAGIHIGRTKIKKVLDTAAELITLPLADGQASPLDEIIPDPKVLMNLTIK</sequence>
<evidence type="ECO:0008006" key="3">
    <source>
        <dbReference type="Google" id="ProtNLM"/>
    </source>
</evidence>
<evidence type="ECO:0000313" key="1">
    <source>
        <dbReference type="EMBL" id="MDQ0996014.1"/>
    </source>
</evidence>
<dbReference type="EMBL" id="JAUSZT010000002">
    <property type="protein sequence ID" value="MDQ0996014.1"/>
    <property type="molecule type" value="Genomic_DNA"/>
</dbReference>